<sequence>MDDAIFLPPTHDVVEGPEGVQSFFDGLFQNGVTDHQLEVINVMEGGDEIVAASRWSAKGGDGSDIGGIATHVFERQNDGSLKLKLHTFN</sequence>
<dbReference type="Proteomes" id="UP000004310">
    <property type="component" value="Unassembled WGS sequence"/>
</dbReference>
<organism evidence="2 3">
    <name type="scientific">Fulvimarina pelagi HTCC2506</name>
    <dbReference type="NCBI Taxonomy" id="314231"/>
    <lineage>
        <taxon>Bacteria</taxon>
        <taxon>Pseudomonadati</taxon>
        <taxon>Pseudomonadota</taxon>
        <taxon>Alphaproteobacteria</taxon>
        <taxon>Hyphomicrobiales</taxon>
        <taxon>Aurantimonadaceae</taxon>
        <taxon>Fulvimarina</taxon>
    </lineage>
</organism>
<dbReference type="Gene3D" id="3.10.450.50">
    <property type="match status" value="1"/>
</dbReference>
<evidence type="ECO:0000313" key="2">
    <source>
        <dbReference type="EMBL" id="EAU42079.1"/>
    </source>
</evidence>
<keyword evidence="3" id="KW-1185">Reference proteome</keyword>
<protein>
    <recommendedName>
        <fullName evidence="1">SnoaL-like domain-containing protein</fullName>
    </recommendedName>
</protein>
<evidence type="ECO:0000313" key="3">
    <source>
        <dbReference type="Proteomes" id="UP000004310"/>
    </source>
</evidence>
<accession>Q0G2V2</accession>
<dbReference type="InterPro" id="IPR037401">
    <property type="entry name" value="SnoaL-like"/>
</dbReference>
<dbReference type="EMBL" id="AATP01000002">
    <property type="protein sequence ID" value="EAU42079.1"/>
    <property type="molecule type" value="Genomic_DNA"/>
</dbReference>
<dbReference type="SUPFAM" id="SSF54427">
    <property type="entry name" value="NTF2-like"/>
    <property type="match status" value="1"/>
</dbReference>
<name>Q0G2V2_9HYPH</name>
<evidence type="ECO:0000259" key="1">
    <source>
        <dbReference type="Pfam" id="PF12680"/>
    </source>
</evidence>
<dbReference type="AlphaFoldDB" id="Q0G2V2"/>
<proteinExistence type="predicted"/>
<reference evidence="2 3" key="1">
    <citation type="journal article" date="2010" name="J. Bacteriol.">
        <title>Genome sequence of Fulvimarina pelagi HTCC2506T, a Mn(II)-oxidizing alphaproteobacterium possessing an aerobic anoxygenic photosynthetic gene cluster and Xanthorhodopsin.</title>
        <authorList>
            <person name="Kang I."/>
            <person name="Oh H.M."/>
            <person name="Lim S.I."/>
            <person name="Ferriera S."/>
            <person name="Giovannoni S.J."/>
            <person name="Cho J.C."/>
        </authorList>
    </citation>
    <scope>NUCLEOTIDE SEQUENCE [LARGE SCALE GENOMIC DNA]</scope>
    <source>
        <strain evidence="2 3">HTCC2506</strain>
    </source>
</reference>
<gene>
    <name evidence="2" type="ORF">FP2506_16639</name>
</gene>
<dbReference type="HOGENOM" id="CLU_128796_0_0_5"/>
<feature type="domain" description="SnoaL-like" evidence="1">
    <location>
        <begin position="2"/>
        <end position="74"/>
    </location>
</feature>
<dbReference type="Pfam" id="PF12680">
    <property type="entry name" value="SnoaL_2"/>
    <property type="match status" value="1"/>
</dbReference>
<dbReference type="eggNOG" id="COG4319">
    <property type="taxonomic scope" value="Bacteria"/>
</dbReference>
<comment type="caution">
    <text evidence="2">The sequence shown here is derived from an EMBL/GenBank/DDBJ whole genome shotgun (WGS) entry which is preliminary data.</text>
</comment>
<dbReference type="InterPro" id="IPR032710">
    <property type="entry name" value="NTF2-like_dom_sf"/>
</dbReference>